<dbReference type="InterPro" id="IPR041385">
    <property type="entry name" value="SH3_12"/>
</dbReference>
<evidence type="ECO:0000259" key="3">
    <source>
        <dbReference type="Pfam" id="PF18332"/>
    </source>
</evidence>
<accession>A0A9P6CVA2</accession>
<protein>
    <submittedName>
        <fullName evidence="5">Uncharacterized protein</fullName>
    </submittedName>
</protein>
<feature type="compositionally biased region" description="Low complexity" evidence="1">
    <location>
        <begin position="568"/>
        <end position="579"/>
    </location>
</feature>
<feature type="region of interest" description="Disordered" evidence="1">
    <location>
        <begin position="566"/>
        <end position="647"/>
    </location>
</feature>
<feature type="compositionally biased region" description="Polar residues" evidence="1">
    <location>
        <begin position="589"/>
        <end position="605"/>
    </location>
</feature>
<keyword evidence="6" id="KW-1185">Reference proteome</keyword>
<dbReference type="InterPro" id="IPR047007">
    <property type="entry name" value="XRN1_D1_sf"/>
</dbReference>
<evidence type="ECO:0000313" key="6">
    <source>
        <dbReference type="Proteomes" id="UP000807469"/>
    </source>
</evidence>
<dbReference type="Gene3D" id="2.170.260.40">
    <property type="match status" value="1"/>
</dbReference>
<gene>
    <name evidence="5" type="ORF">BDN70DRAFT_386708</name>
</gene>
<organism evidence="5 6">
    <name type="scientific">Pholiota conissans</name>
    <dbReference type="NCBI Taxonomy" id="109636"/>
    <lineage>
        <taxon>Eukaryota</taxon>
        <taxon>Fungi</taxon>
        <taxon>Dikarya</taxon>
        <taxon>Basidiomycota</taxon>
        <taxon>Agaricomycotina</taxon>
        <taxon>Agaricomycetes</taxon>
        <taxon>Agaricomycetidae</taxon>
        <taxon>Agaricales</taxon>
        <taxon>Agaricineae</taxon>
        <taxon>Strophariaceae</taxon>
        <taxon>Pholiota</taxon>
    </lineage>
</organism>
<evidence type="ECO:0000256" key="1">
    <source>
        <dbReference type="SAM" id="MobiDB-lite"/>
    </source>
</evidence>
<sequence length="665" mass="73306">MLTGIRLVQGFCDGVALGASSHAGFPSLETLPYKAILDYHGVNIHGQESRKRSLIIDISDSSKYTKAEDLAKQMIGERIFFNWPFLQEGLVVAVSDSLLKYEKLPATPNASARVISTSHGERWQMKAERIERHYSTRYGVILGNIELLLRIRPLKGLKQSESGAFIKDYAEGPNNEIEQAVQMCLTTGISEDPRYQEREASSLAEEFPDRSTIFSLEERAYGTVAKVSSTTKSTLLAELDVYSSDNSENNDFRAIVKGRKSSDYYSFYNAANLAGITTLALAKIASSFLVITSDGAKSNLGLSLKFDAKGLKVIGYSQKSESGKWDYSQKTIDLVKEYKTKFPEVFHVLDYKSNGMIPASEIFTVPEMDADTKVREIRKWLQTKGVLDFEPVPLICDKLIKETIAEIESLADKIVKKKSSVGPKEIIITDIHRQAVLKPSQAIYRLQDQRFALGDRVIMVQDSGSVPLAVKGVVVGLYEESIDVVWDVPIMLGGTLGGCCSQYRGSTVEFNTCLNLSDPQFIYSTKPKTSPHPRNEVPLFRPQYGAHTAIQTVVGQAPVARLRSATQPNPSAYAPNSPNGRGEPLRPGQSFQWPNSPHAASTQSGGAYVPPHLRGGRGGAQGGFVPERSGRGGFQFNGDRGRGSLMSWRDRDFGERTTGRGSYLR</sequence>
<evidence type="ECO:0000313" key="5">
    <source>
        <dbReference type="EMBL" id="KAF9473378.1"/>
    </source>
</evidence>
<dbReference type="InterPro" id="IPR040992">
    <property type="entry name" value="XRN1_D1"/>
</dbReference>
<name>A0A9P6CVA2_9AGAR</name>
<dbReference type="AlphaFoldDB" id="A0A9P6CVA2"/>
<dbReference type="Pfam" id="PF18129">
    <property type="entry name" value="SH3_12"/>
    <property type="match status" value="1"/>
</dbReference>
<comment type="caution">
    <text evidence="5">The sequence shown here is derived from an EMBL/GenBank/DDBJ whole genome shotgun (WGS) entry which is preliminary data.</text>
</comment>
<feature type="domain" description="5'-3' exoribonuclease 1 SH3-like" evidence="2">
    <location>
        <begin position="449"/>
        <end position="515"/>
    </location>
</feature>
<proteinExistence type="predicted"/>
<dbReference type="OrthoDB" id="372487at2759"/>
<feature type="domain" description="5'-3' exoribonuclease 1 D1" evidence="3">
    <location>
        <begin position="10"/>
        <end position="198"/>
    </location>
</feature>
<evidence type="ECO:0000259" key="4">
    <source>
        <dbReference type="Pfam" id="PF18334"/>
    </source>
</evidence>
<dbReference type="Gene3D" id="2.30.30.750">
    <property type="match status" value="1"/>
</dbReference>
<dbReference type="Proteomes" id="UP000807469">
    <property type="component" value="Unassembled WGS sequence"/>
</dbReference>
<feature type="domain" description="Exoribonuclease Xrn1 D2/D3" evidence="4">
    <location>
        <begin position="203"/>
        <end position="425"/>
    </location>
</feature>
<dbReference type="InterPro" id="IPR041106">
    <property type="entry name" value="XRN1_D2_D3"/>
</dbReference>
<dbReference type="Pfam" id="PF18334">
    <property type="entry name" value="XRN1_D2_D3"/>
    <property type="match status" value="1"/>
</dbReference>
<evidence type="ECO:0000259" key="2">
    <source>
        <dbReference type="Pfam" id="PF18129"/>
    </source>
</evidence>
<dbReference type="EMBL" id="MU155448">
    <property type="protein sequence ID" value="KAF9473378.1"/>
    <property type="molecule type" value="Genomic_DNA"/>
</dbReference>
<dbReference type="Pfam" id="PF18332">
    <property type="entry name" value="XRN1_D1"/>
    <property type="match status" value="1"/>
</dbReference>
<reference evidence="5" key="1">
    <citation type="submission" date="2020-11" db="EMBL/GenBank/DDBJ databases">
        <authorList>
            <consortium name="DOE Joint Genome Institute"/>
            <person name="Ahrendt S."/>
            <person name="Riley R."/>
            <person name="Andreopoulos W."/>
            <person name="Labutti K."/>
            <person name="Pangilinan J."/>
            <person name="Ruiz-Duenas F.J."/>
            <person name="Barrasa J.M."/>
            <person name="Sanchez-Garcia M."/>
            <person name="Camarero S."/>
            <person name="Miyauchi S."/>
            <person name="Serrano A."/>
            <person name="Linde D."/>
            <person name="Babiker R."/>
            <person name="Drula E."/>
            <person name="Ayuso-Fernandez I."/>
            <person name="Pacheco R."/>
            <person name="Padilla G."/>
            <person name="Ferreira P."/>
            <person name="Barriuso J."/>
            <person name="Kellner H."/>
            <person name="Castanera R."/>
            <person name="Alfaro M."/>
            <person name="Ramirez L."/>
            <person name="Pisabarro A.G."/>
            <person name="Kuo A."/>
            <person name="Tritt A."/>
            <person name="Lipzen A."/>
            <person name="He G."/>
            <person name="Yan M."/>
            <person name="Ng V."/>
            <person name="Cullen D."/>
            <person name="Martin F."/>
            <person name="Rosso M.-N."/>
            <person name="Henrissat B."/>
            <person name="Hibbett D."/>
            <person name="Martinez A.T."/>
            <person name="Grigoriev I.V."/>
        </authorList>
    </citation>
    <scope>NUCLEOTIDE SEQUENCE</scope>
    <source>
        <strain evidence="5">CIRM-BRFM 674</strain>
    </source>
</reference>
<dbReference type="InterPro" id="IPR047008">
    <property type="entry name" value="XRN1_SH3_sf"/>
</dbReference>